<dbReference type="SUPFAM" id="SSF56601">
    <property type="entry name" value="beta-lactamase/transpeptidase-like"/>
    <property type="match status" value="1"/>
</dbReference>
<reference evidence="3 4" key="1">
    <citation type="submission" date="2021-03" db="EMBL/GenBank/DDBJ databases">
        <title>novel species isolated from a fishpond in China.</title>
        <authorList>
            <person name="Lu H."/>
            <person name="Cai Z."/>
        </authorList>
    </citation>
    <scope>NUCLEOTIDE SEQUENCE [LARGE SCALE GENOMIC DNA]</scope>
    <source>
        <strain evidence="3 4">Y57</strain>
    </source>
</reference>
<sequence>MNGFLPKLTMYRFLLLGCWGLFLTACSDPTPHTNTVKLNEANASAAERLNQAFDSVTANHEFMGNVALLHKGELLFSRATGFANISTEQSADMGTKYRLGSVSKTYTAVMVFKAIAEGKLTLEQRVDAFFPELENAAKIRVADLLQHRSGIASYTKDPRFFKYHTMPQTRQQMLQMIFSYQSDFEPGSSAEYSNSNYFLLACILEKLHGKPLEQILQEQIVMPLSLTSTYLGNQVTPEQNESYSYRFEAGWQLLPQTDMSVTLGAGDVVSTATEAALFLDALFNDRLVSAQHLATMQAIKDGFGMGIMRYDLAGRVGFGHRGTLDGYRATAIHFPDDKVTLVVTSNGENDNINLVYEALLKAFFNDAILAVAADELDRYVGTYVSNTEKSDKVVFIRDGNQLVHVIQNEFKEALTYKGERQFLFEQMYGPAILFSFSENGAELLMEQDKFRGRFTKE</sequence>
<comment type="caution">
    <text evidence="3">The sequence shown here is derived from an EMBL/GenBank/DDBJ whole genome shotgun (WGS) entry which is preliminary data.</text>
</comment>
<evidence type="ECO:0000313" key="3">
    <source>
        <dbReference type="EMBL" id="MBN7818563.1"/>
    </source>
</evidence>
<gene>
    <name evidence="3" type="ORF">J0A65_01735</name>
</gene>
<dbReference type="Pfam" id="PF00144">
    <property type="entry name" value="Beta-lactamase"/>
    <property type="match status" value="1"/>
</dbReference>
<feature type="signal peptide" evidence="1">
    <location>
        <begin position="1"/>
        <end position="27"/>
    </location>
</feature>
<dbReference type="InterPro" id="IPR012338">
    <property type="entry name" value="Beta-lactam/transpept-like"/>
</dbReference>
<keyword evidence="4" id="KW-1185">Reference proteome</keyword>
<dbReference type="InterPro" id="IPR050491">
    <property type="entry name" value="AmpC-like"/>
</dbReference>
<proteinExistence type="predicted"/>
<dbReference type="PANTHER" id="PTHR46825">
    <property type="entry name" value="D-ALANYL-D-ALANINE-CARBOXYPEPTIDASE/ENDOPEPTIDASE AMPH"/>
    <property type="match status" value="1"/>
</dbReference>
<dbReference type="EMBL" id="JAFKCS010000001">
    <property type="protein sequence ID" value="MBN7818563.1"/>
    <property type="molecule type" value="Genomic_DNA"/>
</dbReference>
<protein>
    <submittedName>
        <fullName evidence="3">Beta-lactamase family protein</fullName>
    </submittedName>
</protein>
<dbReference type="InterPro" id="IPR001466">
    <property type="entry name" value="Beta-lactam-related"/>
</dbReference>
<evidence type="ECO:0000313" key="4">
    <source>
        <dbReference type="Proteomes" id="UP000663992"/>
    </source>
</evidence>
<keyword evidence="1" id="KW-0732">Signal</keyword>
<evidence type="ECO:0000256" key="1">
    <source>
        <dbReference type="SAM" id="SignalP"/>
    </source>
</evidence>
<feature type="chain" id="PRO_5047172055" evidence="1">
    <location>
        <begin position="28"/>
        <end position="457"/>
    </location>
</feature>
<evidence type="ECO:0000259" key="2">
    <source>
        <dbReference type="Pfam" id="PF00144"/>
    </source>
</evidence>
<dbReference type="Gene3D" id="3.40.710.10">
    <property type="entry name" value="DD-peptidase/beta-lactamase superfamily"/>
    <property type="match status" value="1"/>
</dbReference>
<dbReference type="Proteomes" id="UP000663992">
    <property type="component" value="Unassembled WGS sequence"/>
</dbReference>
<organism evidence="3 4">
    <name type="scientific">Bowmanella yangjiangensis</name>
    <dbReference type="NCBI Taxonomy" id="2811230"/>
    <lineage>
        <taxon>Bacteria</taxon>
        <taxon>Pseudomonadati</taxon>
        <taxon>Pseudomonadota</taxon>
        <taxon>Gammaproteobacteria</taxon>
        <taxon>Alteromonadales</taxon>
        <taxon>Alteromonadaceae</taxon>
        <taxon>Bowmanella</taxon>
    </lineage>
</organism>
<dbReference type="PANTHER" id="PTHR46825:SF9">
    <property type="entry name" value="BETA-LACTAMASE-RELATED DOMAIN-CONTAINING PROTEIN"/>
    <property type="match status" value="1"/>
</dbReference>
<dbReference type="RefSeq" id="WP_206592382.1">
    <property type="nucleotide sequence ID" value="NZ_JAFKCS010000001.1"/>
</dbReference>
<name>A0ABS3CN70_9ALTE</name>
<feature type="domain" description="Beta-lactamase-related" evidence="2">
    <location>
        <begin position="65"/>
        <end position="351"/>
    </location>
</feature>
<accession>A0ABS3CN70</accession>
<dbReference type="PROSITE" id="PS51257">
    <property type="entry name" value="PROKAR_LIPOPROTEIN"/>
    <property type="match status" value="1"/>
</dbReference>